<proteinExistence type="predicted"/>
<reference evidence="2 3" key="1">
    <citation type="submission" date="2015-05" db="EMBL/GenBank/DDBJ databases">
        <title>Whole genome sequence and identification of bacterial endophytes from Costus igneus.</title>
        <authorList>
            <person name="Lee Y.P."/>
            <person name="Gan H.M."/>
            <person name="Eng W."/>
            <person name="Wheatley M.S."/>
            <person name="Caraballo A."/>
            <person name="Polter S."/>
            <person name="Savka M.A."/>
            <person name="Hudson A.O."/>
        </authorList>
    </citation>
    <scope>NUCLEOTIDE SEQUENCE [LARGE SCALE GENOMIC DNA]</scope>
    <source>
        <strain evidence="2 3">RIT379</strain>
    </source>
</reference>
<comment type="caution">
    <text evidence="2">The sequence shown here is derived from an EMBL/GenBank/DDBJ whole genome shotgun (WGS) entry which is preliminary data.</text>
</comment>
<sequence>MLEVKVTKNNNKLQIKWQLSTIEILLSDITAVTNDETYAGKEISGIRIGLPYGNTDRIIIHTKTDNYIIFTSIGNLKDKILDFMKGS</sequence>
<dbReference type="Pfam" id="PF23491">
    <property type="entry name" value="bPH_8"/>
    <property type="match status" value="1"/>
</dbReference>
<gene>
    <name evidence="2" type="ORF">ABW02_21945</name>
</gene>
<dbReference type="EMBL" id="LDPH01000033">
    <property type="protein sequence ID" value="KLV22026.1"/>
    <property type="molecule type" value="Genomic_DNA"/>
</dbReference>
<organism evidence="2 3">
    <name type="scientific">Niallia circulans</name>
    <name type="common">Bacillus circulans</name>
    <dbReference type="NCBI Taxonomy" id="1397"/>
    <lineage>
        <taxon>Bacteria</taxon>
        <taxon>Bacillati</taxon>
        <taxon>Bacillota</taxon>
        <taxon>Bacilli</taxon>
        <taxon>Bacillales</taxon>
        <taxon>Bacillaceae</taxon>
        <taxon>Niallia</taxon>
    </lineage>
</organism>
<accession>A0A0J1I7P7</accession>
<feature type="domain" description="Sublancin immunity protein SunI-like PH" evidence="1">
    <location>
        <begin position="2"/>
        <end position="80"/>
    </location>
</feature>
<evidence type="ECO:0000259" key="1">
    <source>
        <dbReference type="Pfam" id="PF23491"/>
    </source>
</evidence>
<dbReference type="GeneID" id="56351419"/>
<evidence type="ECO:0000313" key="2">
    <source>
        <dbReference type="EMBL" id="KLV22026.1"/>
    </source>
</evidence>
<dbReference type="Proteomes" id="UP000036045">
    <property type="component" value="Unassembled WGS sequence"/>
</dbReference>
<keyword evidence="3" id="KW-1185">Reference proteome</keyword>
<dbReference type="InterPro" id="IPR055365">
    <property type="entry name" value="PH_SunI-like"/>
</dbReference>
<evidence type="ECO:0000313" key="3">
    <source>
        <dbReference type="Proteomes" id="UP000036045"/>
    </source>
</evidence>
<protein>
    <recommendedName>
        <fullName evidence="1">Sublancin immunity protein SunI-like PH domain-containing protein</fullName>
    </recommendedName>
</protein>
<dbReference type="RefSeq" id="WP_047944418.1">
    <property type="nucleotide sequence ID" value="NZ_CP053989.1"/>
</dbReference>
<name>A0A0J1I7P7_NIACI</name>
<dbReference type="AlphaFoldDB" id="A0A0J1I7P7"/>
<dbReference type="PATRIC" id="fig|1397.4.peg.3511"/>
<dbReference type="OrthoDB" id="2623008at2"/>